<feature type="transmembrane region" description="Helical" evidence="6">
    <location>
        <begin position="142"/>
        <end position="168"/>
    </location>
</feature>
<evidence type="ECO:0000313" key="7">
    <source>
        <dbReference type="EMBL" id="SIO27986.1"/>
    </source>
</evidence>
<dbReference type="PIRSF" id="PIRSF006060">
    <property type="entry name" value="AA_transporter"/>
    <property type="match status" value="1"/>
</dbReference>
<dbReference type="EMBL" id="FSRG01000006">
    <property type="protein sequence ID" value="SIO27986.1"/>
    <property type="molecule type" value="Genomic_DNA"/>
</dbReference>
<dbReference type="GO" id="GO:0022857">
    <property type="term" value="F:transmembrane transporter activity"/>
    <property type="evidence" value="ECO:0007669"/>
    <property type="project" value="InterPro"/>
</dbReference>
<comment type="subcellular location">
    <subcellularLocation>
        <location evidence="1">Cell membrane</location>
        <topology evidence="1">Multi-pass membrane protein</topology>
    </subcellularLocation>
</comment>
<dbReference type="PRINTS" id="PR00173">
    <property type="entry name" value="EDTRNSPORT"/>
</dbReference>
<feature type="transmembrane region" description="Helical" evidence="6">
    <location>
        <begin position="188"/>
        <end position="207"/>
    </location>
</feature>
<dbReference type="PANTHER" id="PTHR42770">
    <property type="entry name" value="AMINO ACID TRANSPORTER-RELATED"/>
    <property type="match status" value="1"/>
</dbReference>
<feature type="transmembrane region" description="Helical" evidence="6">
    <location>
        <begin position="319"/>
        <end position="341"/>
    </location>
</feature>
<evidence type="ECO:0000256" key="4">
    <source>
        <dbReference type="ARBA" id="ARBA00022989"/>
    </source>
</evidence>
<feature type="transmembrane region" description="Helical" evidence="6">
    <location>
        <begin position="347"/>
        <end position="371"/>
    </location>
</feature>
<evidence type="ECO:0000256" key="1">
    <source>
        <dbReference type="ARBA" id="ARBA00004651"/>
    </source>
</evidence>
<keyword evidence="4 6" id="KW-1133">Transmembrane helix</keyword>
<evidence type="ECO:0000313" key="8">
    <source>
        <dbReference type="Proteomes" id="UP000184694"/>
    </source>
</evidence>
<feature type="transmembrane region" description="Helical" evidence="6">
    <location>
        <begin position="277"/>
        <end position="298"/>
    </location>
</feature>
<dbReference type="Pfam" id="PF13520">
    <property type="entry name" value="AA_permease_2"/>
    <property type="match status" value="1"/>
</dbReference>
<dbReference type="AlphaFoldDB" id="A0A1N6I7H8"/>
<organism evidence="7 8">
    <name type="scientific">Halodesulfovibrio marinisediminis DSM 17456</name>
    <dbReference type="NCBI Taxonomy" id="1121457"/>
    <lineage>
        <taxon>Bacteria</taxon>
        <taxon>Pseudomonadati</taxon>
        <taxon>Thermodesulfobacteriota</taxon>
        <taxon>Desulfovibrionia</taxon>
        <taxon>Desulfovibrionales</taxon>
        <taxon>Desulfovibrionaceae</taxon>
        <taxon>Halodesulfovibrio</taxon>
    </lineage>
</organism>
<evidence type="ECO:0000256" key="3">
    <source>
        <dbReference type="ARBA" id="ARBA00022692"/>
    </source>
</evidence>
<evidence type="ECO:0000256" key="5">
    <source>
        <dbReference type="ARBA" id="ARBA00023136"/>
    </source>
</evidence>
<dbReference type="GO" id="GO:0005886">
    <property type="term" value="C:plasma membrane"/>
    <property type="evidence" value="ECO:0007669"/>
    <property type="project" value="UniProtKB-SubCell"/>
</dbReference>
<dbReference type="OrthoDB" id="3185104at2"/>
<keyword evidence="3 6" id="KW-0812">Transmembrane</keyword>
<feature type="transmembrane region" description="Helical" evidence="6">
    <location>
        <begin position="406"/>
        <end position="428"/>
    </location>
</feature>
<feature type="transmembrane region" description="Helical" evidence="6">
    <location>
        <begin position="118"/>
        <end position="135"/>
    </location>
</feature>
<dbReference type="Gene3D" id="1.20.1740.10">
    <property type="entry name" value="Amino acid/polyamine transporter I"/>
    <property type="match status" value="1"/>
</dbReference>
<evidence type="ECO:0000256" key="6">
    <source>
        <dbReference type="SAM" id="Phobius"/>
    </source>
</evidence>
<dbReference type="STRING" id="1121457.SAMN02745161_2486"/>
<accession>A0A1N6I7H8</accession>
<keyword evidence="2" id="KW-1003">Cell membrane</keyword>
<protein>
    <submittedName>
        <fullName evidence="7">Cadaverine:lysine antiporter, APA family (TC 2.A.3.2.2)</fullName>
    </submittedName>
</protein>
<feature type="transmembrane region" description="Helical" evidence="6">
    <location>
        <begin position="219"/>
        <end position="237"/>
    </location>
</feature>
<feature type="transmembrane region" description="Helical" evidence="6">
    <location>
        <begin position="34"/>
        <end position="59"/>
    </location>
</feature>
<keyword evidence="8" id="KW-1185">Reference proteome</keyword>
<dbReference type="InterPro" id="IPR002293">
    <property type="entry name" value="AA/rel_permease1"/>
</dbReference>
<feature type="transmembrane region" description="Helical" evidence="6">
    <location>
        <begin position="383"/>
        <end position="400"/>
    </location>
</feature>
<reference evidence="8" key="1">
    <citation type="submission" date="2016-11" db="EMBL/GenBank/DDBJ databases">
        <authorList>
            <person name="Varghese N."/>
            <person name="Submissions S."/>
        </authorList>
    </citation>
    <scope>NUCLEOTIDE SEQUENCE [LARGE SCALE GENOMIC DNA]</scope>
    <source>
        <strain evidence="8">DSM 17456</strain>
    </source>
</reference>
<keyword evidence="5 6" id="KW-0472">Membrane</keyword>
<sequence length="431" mass="46084">MEASKHKLGLVGATFFIVASLAGSGVIALPQQLAAIGSITLLSFLLVTAGALCLTLVYVRAGAMFDDPSPTGLSAYVNPILGAKSGLFYVYSNLISNVSILIAGLGYVTYFVPSLNHPMILGVVVIILIWVFTLLSLRGAKLVTLLVSCSVTVLLLSVFLTASFGWLSFDVHLFEQNWNVTNLPPGKAVLSGFAVLLFSYMGVEAVANNYELVNNPKRNVPIATIVGFIVVAILYIVSTTVIEGMFTAKVIHNQPASFSLSIAHIFGSKLLGQISSIVMAVACLSSFLVWNLSVVSAAKTSADNGFLPKIYSYTNKYNVGSRGLLVNAALMTVVELCLMFLGSNIAVAFNLTVTISVLLVLFPYFWSGIALIKKGFETGKHSYFDITIVTLSSVFILSAFESANFAELWLVITCVMVALAVYSLVFAAKSK</sequence>
<name>A0A1N6I7H8_9BACT</name>
<gene>
    <name evidence="7" type="ORF">SAMN02745161_2486</name>
</gene>
<proteinExistence type="predicted"/>
<dbReference type="PANTHER" id="PTHR42770:SF5">
    <property type="entry name" value="CADAVERINE_LYSINE ANTIPORTER"/>
    <property type="match status" value="1"/>
</dbReference>
<feature type="transmembrane region" description="Helical" evidence="6">
    <location>
        <begin position="88"/>
        <end position="112"/>
    </location>
</feature>
<dbReference type="InterPro" id="IPR050367">
    <property type="entry name" value="APC_superfamily"/>
</dbReference>
<dbReference type="RefSeq" id="WP_074217260.1">
    <property type="nucleotide sequence ID" value="NZ_FSRG01000006.1"/>
</dbReference>
<evidence type="ECO:0000256" key="2">
    <source>
        <dbReference type="ARBA" id="ARBA00022475"/>
    </source>
</evidence>
<dbReference type="Proteomes" id="UP000184694">
    <property type="component" value="Unassembled WGS sequence"/>
</dbReference>